<evidence type="ECO:0000313" key="2">
    <source>
        <dbReference type="EMBL" id="EGI66155.1"/>
    </source>
</evidence>
<keyword evidence="3" id="KW-1185">Reference proteome</keyword>
<evidence type="ECO:0000313" key="3">
    <source>
        <dbReference type="Proteomes" id="UP000007755"/>
    </source>
</evidence>
<feature type="region of interest" description="Disordered" evidence="1">
    <location>
        <begin position="65"/>
        <end position="93"/>
    </location>
</feature>
<sequence length="150" mass="17592">MVRRWVHRKRMEGERAEVVERGLPSCDLETAVVAMSKINAIFWNPFKKQNTGFWHSFTRQSSDMAHRSTDYTAQNSSRTSTSCQKKHHPDHPAPPPLCIRSARFIATIYPRGILFFDQRRHIDDDAACCGSFRDWRSWREVKEITERTKP</sequence>
<dbReference type="InParanoid" id="F4WI04"/>
<name>F4WI04_ACREC</name>
<organism evidence="3">
    <name type="scientific">Acromyrmex echinatior</name>
    <name type="common">Panamanian leafcutter ant</name>
    <name type="synonym">Acromyrmex octospinosus echinatior</name>
    <dbReference type="NCBI Taxonomy" id="103372"/>
    <lineage>
        <taxon>Eukaryota</taxon>
        <taxon>Metazoa</taxon>
        <taxon>Ecdysozoa</taxon>
        <taxon>Arthropoda</taxon>
        <taxon>Hexapoda</taxon>
        <taxon>Insecta</taxon>
        <taxon>Pterygota</taxon>
        <taxon>Neoptera</taxon>
        <taxon>Endopterygota</taxon>
        <taxon>Hymenoptera</taxon>
        <taxon>Apocrita</taxon>
        <taxon>Aculeata</taxon>
        <taxon>Formicoidea</taxon>
        <taxon>Formicidae</taxon>
        <taxon>Myrmicinae</taxon>
        <taxon>Acromyrmex</taxon>
    </lineage>
</organism>
<accession>F4WI04</accession>
<protein>
    <submittedName>
        <fullName evidence="2">Uncharacterized protein</fullName>
    </submittedName>
</protein>
<dbReference type="Proteomes" id="UP000007755">
    <property type="component" value="Unassembled WGS sequence"/>
</dbReference>
<dbReference type="EMBL" id="GL888170">
    <property type="protein sequence ID" value="EGI66155.1"/>
    <property type="molecule type" value="Genomic_DNA"/>
</dbReference>
<feature type="compositionally biased region" description="Polar residues" evidence="1">
    <location>
        <begin position="70"/>
        <end position="83"/>
    </location>
</feature>
<evidence type="ECO:0000256" key="1">
    <source>
        <dbReference type="SAM" id="MobiDB-lite"/>
    </source>
</evidence>
<dbReference type="AlphaFoldDB" id="F4WI04"/>
<gene>
    <name evidence="2" type="ORF">G5I_05273</name>
</gene>
<proteinExistence type="predicted"/>
<reference evidence="2" key="1">
    <citation type="submission" date="2011-02" db="EMBL/GenBank/DDBJ databases">
        <title>The genome of the leaf-cutting ant Acromyrmex echinatior suggests key adaptations to social evolution and fungus farming.</title>
        <authorList>
            <person name="Nygaard S."/>
            <person name="Zhang G."/>
        </authorList>
    </citation>
    <scope>NUCLEOTIDE SEQUENCE</scope>
</reference>